<gene>
    <name evidence="1" type="ORF">PsYK624_160900</name>
</gene>
<keyword evidence="2" id="KW-1185">Reference proteome</keyword>
<protein>
    <submittedName>
        <fullName evidence="1">Uncharacterized protein</fullName>
    </submittedName>
</protein>
<reference evidence="1 2" key="1">
    <citation type="submission" date="2021-08" db="EMBL/GenBank/DDBJ databases">
        <title>Draft Genome Sequence of Phanerochaete sordida strain YK-624.</title>
        <authorList>
            <person name="Mori T."/>
            <person name="Dohra H."/>
            <person name="Suzuki T."/>
            <person name="Kawagishi H."/>
            <person name="Hirai H."/>
        </authorList>
    </citation>
    <scope>NUCLEOTIDE SEQUENCE [LARGE SCALE GENOMIC DNA]</scope>
    <source>
        <strain evidence="1 2">YK-624</strain>
    </source>
</reference>
<accession>A0A9P3GRM9</accession>
<dbReference type="EMBL" id="BPQB01000121">
    <property type="protein sequence ID" value="GJE99818.1"/>
    <property type="molecule type" value="Genomic_DNA"/>
</dbReference>
<dbReference type="AlphaFoldDB" id="A0A9P3GRM9"/>
<name>A0A9P3GRM9_9APHY</name>
<comment type="caution">
    <text evidence="1">The sequence shown here is derived from an EMBL/GenBank/DDBJ whole genome shotgun (WGS) entry which is preliminary data.</text>
</comment>
<evidence type="ECO:0000313" key="2">
    <source>
        <dbReference type="Proteomes" id="UP000703269"/>
    </source>
</evidence>
<evidence type="ECO:0000313" key="1">
    <source>
        <dbReference type="EMBL" id="GJE99818.1"/>
    </source>
</evidence>
<sequence>MMNTPDLFRFLANVLRDPGQMSMLGMHMSADGALFSTDQPENSDNLCLVRGFVFGDSDWHPAHVLGSRQVKLANHLYTKAYTCLYAREPDVHAQADFLPYFGEVWWPSLPEPRIAQPNVSFHNIVLHRIVFVPIISLYTPAHPRKGKAPEPILAPVWFPALLEDSPTDEHPFYTVRVFGTSKTLSAPVSTQVILESQRAGSIRAPHINALSLRRGTVLEAPVIRHIAPFALAWSRAAPVCDIAAGTGDDMWMHVLTFEGRRRWKWSQFLEE</sequence>
<dbReference type="Proteomes" id="UP000703269">
    <property type="component" value="Unassembled WGS sequence"/>
</dbReference>
<organism evidence="1 2">
    <name type="scientific">Phanerochaete sordida</name>
    <dbReference type="NCBI Taxonomy" id="48140"/>
    <lineage>
        <taxon>Eukaryota</taxon>
        <taxon>Fungi</taxon>
        <taxon>Dikarya</taxon>
        <taxon>Basidiomycota</taxon>
        <taxon>Agaricomycotina</taxon>
        <taxon>Agaricomycetes</taxon>
        <taxon>Polyporales</taxon>
        <taxon>Phanerochaetaceae</taxon>
        <taxon>Phanerochaete</taxon>
    </lineage>
</organism>
<proteinExistence type="predicted"/>